<dbReference type="Pfam" id="PF07495">
    <property type="entry name" value="Y_Y_Y"/>
    <property type="match status" value="1"/>
</dbReference>
<dbReference type="InterPro" id="IPR000700">
    <property type="entry name" value="PAS-assoc_C"/>
</dbReference>
<keyword evidence="6" id="KW-0547">Nucleotide-binding</keyword>
<dbReference type="Gene3D" id="2.60.40.10">
    <property type="entry name" value="Immunoglobulins"/>
    <property type="match status" value="1"/>
</dbReference>
<dbReference type="SMART" id="SM00387">
    <property type="entry name" value="HATPase_c"/>
    <property type="match status" value="1"/>
</dbReference>
<dbReference type="InterPro" id="IPR036890">
    <property type="entry name" value="HATPase_C_sf"/>
</dbReference>
<dbReference type="Pfam" id="PF07494">
    <property type="entry name" value="Reg_prop"/>
    <property type="match status" value="1"/>
</dbReference>
<evidence type="ECO:0000256" key="12">
    <source>
        <dbReference type="ARBA" id="ARBA00068150"/>
    </source>
</evidence>
<dbReference type="Gene3D" id="3.30.450.20">
    <property type="entry name" value="PAS domain"/>
    <property type="match status" value="1"/>
</dbReference>
<keyword evidence="5" id="KW-0808">Transferase</keyword>
<dbReference type="InterPro" id="IPR036097">
    <property type="entry name" value="HisK_dim/P_sf"/>
</dbReference>
<dbReference type="SUPFAM" id="SSF55785">
    <property type="entry name" value="PYP-like sensor domain (PAS domain)"/>
    <property type="match status" value="1"/>
</dbReference>
<dbReference type="PRINTS" id="PR00344">
    <property type="entry name" value="BCTRLSENSOR"/>
</dbReference>
<dbReference type="InterPro" id="IPR001789">
    <property type="entry name" value="Sig_transdc_resp-reg_receiver"/>
</dbReference>
<proteinExistence type="predicted"/>
<dbReference type="CDD" id="cd16922">
    <property type="entry name" value="HATPase_EvgS-ArcB-TorS-like"/>
    <property type="match status" value="1"/>
</dbReference>
<dbReference type="SUPFAM" id="SSF47384">
    <property type="entry name" value="Homodimeric domain of signal transducing histidine kinase"/>
    <property type="match status" value="1"/>
</dbReference>
<dbReference type="Proteomes" id="UP000060787">
    <property type="component" value="Chromosome"/>
</dbReference>
<dbReference type="PROSITE" id="PS50110">
    <property type="entry name" value="RESPONSE_REGULATORY"/>
    <property type="match status" value="1"/>
</dbReference>
<feature type="domain" description="Response regulatory" evidence="16">
    <location>
        <begin position="1295"/>
        <end position="1416"/>
    </location>
</feature>
<dbReference type="SMART" id="SM00388">
    <property type="entry name" value="HisKA"/>
    <property type="match status" value="1"/>
</dbReference>
<dbReference type="EMBL" id="CP011129">
    <property type="protein sequence ID" value="ALN78700.1"/>
    <property type="molecule type" value="Genomic_DNA"/>
</dbReference>
<dbReference type="PROSITE" id="PS50113">
    <property type="entry name" value="PAC"/>
    <property type="match status" value="1"/>
</dbReference>
<evidence type="ECO:0000259" key="18">
    <source>
        <dbReference type="PROSITE" id="PS50894"/>
    </source>
</evidence>
<keyword evidence="4 14" id="KW-0597">Phosphoprotein</keyword>
<dbReference type="InterPro" id="IPR003661">
    <property type="entry name" value="HisK_dim/P_dom"/>
</dbReference>
<evidence type="ECO:0000259" key="15">
    <source>
        <dbReference type="PROSITE" id="PS50109"/>
    </source>
</evidence>
<organism evidence="19 20">
    <name type="scientific">Lysobacter antibioticus</name>
    <dbReference type="NCBI Taxonomy" id="84531"/>
    <lineage>
        <taxon>Bacteria</taxon>
        <taxon>Pseudomonadati</taxon>
        <taxon>Pseudomonadota</taxon>
        <taxon>Gammaproteobacteria</taxon>
        <taxon>Lysobacterales</taxon>
        <taxon>Lysobacteraceae</taxon>
        <taxon>Lysobacter</taxon>
    </lineage>
</organism>
<dbReference type="Pfam" id="PF02518">
    <property type="entry name" value="HATPase_c"/>
    <property type="match status" value="1"/>
</dbReference>
<dbReference type="SMART" id="SM00448">
    <property type="entry name" value="REC"/>
    <property type="match status" value="1"/>
</dbReference>
<dbReference type="Pfam" id="PF00512">
    <property type="entry name" value="HisKA"/>
    <property type="match status" value="1"/>
</dbReference>
<sequence>MVSAGEPEFEYFDRTHGLQSTQLFDIRSDPHGFIWLGGDRGIHRFDGHTFFDLDRDPTRPDTLESRFNYLLAPSNDAVWIVAPNTTLQVLDASTGKLTKLAVRGARLNDIEWLEADAQGRFWYLNPDGVVRVERSGAATRVGPPGLAMTLSPERSRVFVIYPERAIAIDTAAPSKIAQSLALPKQFQGPVNAMTADADGLWVAVDRGIWRIHWASGSAQFVQMPVPMSLTTGLVRANDGALWFGGYDSGLYRYDPERGTLSVAHHDPNDLRSLRPGSITGITLDRSNNLWVAMGGAGLARLRLSQTPPAHYRIKGGLKICSLGEIDRRRLVMGLCPGGIVEVDRQTGEQRPLAASIPLPDRSRAIISDKEGGLWISSLREGLLHWRPDGSTSRYFLKGRENRHLFISGIYVDDRKRVWVSHLRGLALLDREAQELRSVGGDRFYIVNDVSGGPNGSLWLGTVNGLVNFHPDTGRIRRFEHKPNDPTTLSDNDVVQAYTDKDGRLWVATRAGLNRLFTGRDGRPAFKRYGLTEGLPDITASAVTNDAQGGLWVGTYRGIARWDPQTDRFQSYLPADGIPDSDIYPKAMLRSADGSLYLGTWTGLWRIDPQTIRLAAPVPVVLSSYEVGGRATINLQGRNLSPIKAQYSDSHVAFRIAVLGDARRLSYRLDGLEDGWHDMPSDLRVSFYRLPPGHYRLQIRQLQRDGRWGRPELSLPIEITPPLWRTRWAYLLYSIAAIALLVGIGRAFVAWRHRALREQLKESNARLSVALHAAGFGTWAWDVSTDDTELDVHASKILGVPAGAQPAENVFARIHPDDLDHIRDVIAGALRDDVPVAFEFRLADADYDQQCRWIEGHAVPYRRPGKSAYVIGVNRDATQRKRELLELEQSKHDAQLATEAKGRFLAMMSHEIRTPINGVIGMVELLFETPLNQEQQQLLGVCKDSAYVLLTIINDILDFSKIEADKLQLDYTPLSLRRLTESVAESLRGQAAQKGTDLDVFVAADVPRRVLGDRVRVRQILTNLIGNAVKFTEKGGVRVYVSASHAGNGNDGRHPIRFDIIDTGIGMDRRTLDSLFQPFQQADASTTRHFGGTGLGLTIVQHLATLMGGRIECDSAVASGSRFSVIIPMESIGFAERKEHPLPDAYALALCESAERATLLRDLCADIGVPIEVFASLEELLGRIDLAENTGAGSAQRRLILLDKGYVEDLDALLRPLRRQSTAARLPLIVVRADFQRKMPIDEPGITVVSGSPLTSGALLRGMQEALGLASPIVPAVAAEPGADMAAPGNRQAEAQILLAEDNATNRDVITRQLQRLGYGCDVATDGEQAWELLQAQPDRYRLLLTDCHMPRLDGYDLTERIRRAEAASGRPPLNIVAITANALLGEGERCLALGMNAYLAKPLQMPDLKRILERMLPQVGAPAPADASSQPPRTGADFAALAQLVGNDEAKLQRLLGVFADSTLADLEHWHRARDSGDLDTLRKLAHKLKSGYRQLGEDTAASALEALEQHSGAATEFYARADYALLEMQRTLERVQAYRSRVASE</sequence>
<dbReference type="InterPro" id="IPR011123">
    <property type="entry name" value="Y_Y_Y"/>
</dbReference>
<keyword evidence="7 19" id="KW-0418">Kinase</keyword>
<dbReference type="InterPro" id="IPR011110">
    <property type="entry name" value="Reg_prop"/>
</dbReference>
<comment type="subunit">
    <text evidence="11">At low DSF concentrations, interacts with RpfF.</text>
</comment>
<evidence type="ECO:0000256" key="1">
    <source>
        <dbReference type="ARBA" id="ARBA00000085"/>
    </source>
</evidence>
<feature type="domain" description="PAC" evidence="17">
    <location>
        <begin position="835"/>
        <end position="888"/>
    </location>
</feature>
<dbReference type="InterPro" id="IPR013655">
    <property type="entry name" value="PAS_fold_3"/>
</dbReference>
<dbReference type="InterPro" id="IPR013783">
    <property type="entry name" value="Ig-like_fold"/>
</dbReference>
<dbReference type="SUPFAM" id="SSF52172">
    <property type="entry name" value="CheY-like"/>
    <property type="match status" value="1"/>
</dbReference>
<evidence type="ECO:0000256" key="11">
    <source>
        <dbReference type="ARBA" id="ARBA00064003"/>
    </source>
</evidence>
<evidence type="ECO:0000313" key="19">
    <source>
        <dbReference type="EMBL" id="ALN78700.1"/>
    </source>
</evidence>
<evidence type="ECO:0000256" key="14">
    <source>
        <dbReference type="PROSITE-ProRule" id="PRU00169"/>
    </source>
</evidence>
<evidence type="ECO:0000256" key="10">
    <source>
        <dbReference type="ARBA" id="ARBA00023026"/>
    </source>
</evidence>
<dbReference type="PANTHER" id="PTHR45339:SF5">
    <property type="entry name" value="HISTIDINE KINASE"/>
    <property type="match status" value="1"/>
</dbReference>
<evidence type="ECO:0000256" key="4">
    <source>
        <dbReference type="ARBA" id="ARBA00022553"/>
    </source>
</evidence>
<dbReference type="InterPro" id="IPR004358">
    <property type="entry name" value="Sig_transdc_His_kin-like_C"/>
</dbReference>
<dbReference type="SUPFAM" id="SSF82171">
    <property type="entry name" value="DPP6 N-terminal domain-like"/>
    <property type="match status" value="1"/>
</dbReference>
<evidence type="ECO:0000256" key="8">
    <source>
        <dbReference type="ARBA" id="ARBA00022840"/>
    </source>
</evidence>
<keyword evidence="9" id="KW-0902">Two-component regulatory system</keyword>
<dbReference type="KEGG" id="lab:LA76x_0539"/>
<name>A0A0S2F582_LYSAN</name>
<dbReference type="SUPFAM" id="SSF55874">
    <property type="entry name" value="ATPase domain of HSP90 chaperone/DNA topoisomerase II/histidine kinase"/>
    <property type="match status" value="1"/>
</dbReference>
<evidence type="ECO:0000313" key="20">
    <source>
        <dbReference type="Proteomes" id="UP000060787"/>
    </source>
</evidence>
<protein>
    <recommendedName>
        <fullName evidence="12">Sensory/regulatory protein RpfC</fullName>
        <ecNumber evidence="3">2.7.13.3</ecNumber>
    </recommendedName>
</protein>
<evidence type="ECO:0000256" key="6">
    <source>
        <dbReference type="ARBA" id="ARBA00022741"/>
    </source>
</evidence>
<dbReference type="SUPFAM" id="SSF63829">
    <property type="entry name" value="Calcium-dependent phosphotriesterase"/>
    <property type="match status" value="1"/>
</dbReference>
<evidence type="ECO:0000256" key="7">
    <source>
        <dbReference type="ARBA" id="ARBA00022777"/>
    </source>
</evidence>
<evidence type="ECO:0000259" key="17">
    <source>
        <dbReference type="PROSITE" id="PS50113"/>
    </source>
</evidence>
<dbReference type="Gene3D" id="1.20.120.160">
    <property type="entry name" value="HPT domain"/>
    <property type="match status" value="1"/>
</dbReference>
<dbReference type="eggNOG" id="COG2205">
    <property type="taxonomic scope" value="Bacteria"/>
</dbReference>
<dbReference type="PROSITE" id="PS50109">
    <property type="entry name" value="HIS_KIN"/>
    <property type="match status" value="1"/>
</dbReference>
<dbReference type="GO" id="GO:0005524">
    <property type="term" value="F:ATP binding"/>
    <property type="evidence" value="ECO:0007669"/>
    <property type="project" value="UniProtKB-KW"/>
</dbReference>
<dbReference type="PANTHER" id="PTHR45339">
    <property type="entry name" value="HYBRID SIGNAL TRANSDUCTION HISTIDINE KINASE J"/>
    <property type="match status" value="1"/>
</dbReference>
<evidence type="ECO:0000256" key="3">
    <source>
        <dbReference type="ARBA" id="ARBA00012438"/>
    </source>
</evidence>
<dbReference type="InterPro" id="IPR005467">
    <property type="entry name" value="His_kinase_dom"/>
</dbReference>
<comment type="catalytic activity">
    <reaction evidence="1">
        <text>ATP + protein L-histidine = ADP + protein N-phospho-L-histidine.</text>
        <dbReference type="EC" id="2.7.13.3"/>
    </reaction>
</comment>
<dbReference type="Pfam" id="PF01627">
    <property type="entry name" value="Hpt"/>
    <property type="match status" value="1"/>
</dbReference>
<dbReference type="CDD" id="cd00082">
    <property type="entry name" value="HisKA"/>
    <property type="match status" value="1"/>
</dbReference>
<accession>A0A0S2F582</accession>
<dbReference type="CDD" id="cd00130">
    <property type="entry name" value="PAS"/>
    <property type="match status" value="1"/>
</dbReference>
<feature type="modified residue" description="4-aspartylphosphate" evidence="14">
    <location>
        <position position="1346"/>
    </location>
</feature>
<dbReference type="InterPro" id="IPR015943">
    <property type="entry name" value="WD40/YVTN_repeat-like_dom_sf"/>
</dbReference>
<dbReference type="InterPro" id="IPR008207">
    <property type="entry name" value="Sig_transdc_His_kin_Hpt_dom"/>
</dbReference>
<evidence type="ECO:0000256" key="2">
    <source>
        <dbReference type="ARBA" id="ARBA00004429"/>
    </source>
</evidence>
<dbReference type="GO" id="GO:0000155">
    <property type="term" value="F:phosphorelay sensor kinase activity"/>
    <property type="evidence" value="ECO:0007669"/>
    <property type="project" value="InterPro"/>
</dbReference>
<evidence type="ECO:0000256" key="5">
    <source>
        <dbReference type="ARBA" id="ARBA00022679"/>
    </source>
</evidence>
<dbReference type="GO" id="GO:0005886">
    <property type="term" value="C:plasma membrane"/>
    <property type="evidence" value="ECO:0007669"/>
    <property type="project" value="UniProtKB-SubCell"/>
</dbReference>
<comment type="subcellular location">
    <subcellularLocation>
        <location evidence="2">Cell inner membrane</location>
        <topology evidence="2">Multi-pass membrane protein</topology>
    </subcellularLocation>
</comment>
<dbReference type="Gene3D" id="3.40.50.2300">
    <property type="match status" value="1"/>
</dbReference>
<keyword evidence="10" id="KW-0843">Virulence</keyword>
<evidence type="ECO:0000256" key="9">
    <source>
        <dbReference type="ARBA" id="ARBA00023012"/>
    </source>
</evidence>
<dbReference type="PATRIC" id="fig|84531.8.peg.564"/>
<dbReference type="SUPFAM" id="SSF47226">
    <property type="entry name" value="Histidine-containing phosphotransfer domain, HPT domain"/>
    <property type="match status" value="1"/>
</dbReference>
<feature type="domain" description="Histidine kinase" evidence="15">
    <location>
        <begin position="906"/>
        <end position="1130"/>
    </location>
</feature>
<dbReference type="PROSITE" id="PS50894">
    <property type="entry name" value="HPT"/>
    <property type="match status" value="1"/>
</dbReference>
<evidence type="ECO:0000259" key="16">
    <source>
        <dbReference type="PROSITE" id="PS50110"/>
    </source>
</evidence>
<dbReference type="Pfam" id="PF00072">
    <property type="entry name" value="Response_reg"/>
    <property type="match status" value="1"/>
</dbReference>
<dbReference type="STRING" id="84531.LA76x_0539"/>
<keyword evidence="8" id="KW-0067">ATP-binding</keyword>
<dbReference type="Gene3D" id="1.10.287.130">
    <property type="match status" value="1"/>
</dbReference>
<dbReference type="Gene3D" id="2.130.10.10">
    <property type="entry name" value="YVTN repeat-like/Quinoprotein amine dehydrogenase"/>
    <property type="match status" value="3"/>
</dbReference>
<gene>
    <name evidence="19" type="ORF">LA76x_0539</name>
</gene>
<dbReference type="Gene3D" id="3.30.565.10">
    <property type="entry name" value="Histidine kinase-like ATPase, C-terminal domain"/>
    <property type="match status" value="1"/>
</dbReference>
<dbReference type="FunFam" id="3.30.565.10:FF:000010">
    <property type="entry name" value="Sensor histidine kinase RcsC"/>
    <property type="match status" value="1"/>
</dbReference>
<feature type="domain" description="HPt" evidence="18">
    <location>
        <begin position="1448"/>
        <end position="1546"/>
    </location>
</feature>
<dbReference type="InterPro" id="IPR035965">
    <property type="entry name" value="PAS-like_dom_sf"/>
</dbReference>
<dbReference type="InterPro" id="IPR000014">
    <property type="entry name" value="PAS"/>
</dbReference>
<dbReference type="CDD" id="cd17546">
    <property type="entry name" value="REC_hyHK_CKI1_RcsC-like"/>
    <property type="match status" value="1"/>
</dbReference>
<dbReference type="EC" id="2.7.13.3" evidence="3"/>
<keyword evidence="20" id="KW-1185">Reference proteome</keyword>
<dbReference type="FunFam" id="1.10.287.130:FF:000002">
    <property type="entry name" value="Two-component osmosensing histidine kinase"/>
    <property type="match status" value="1"/>
</dbReference>
<reference evidence="19 20" key="1">
    <citation type="journal article" date="2015" name="BMC Genomics">
        <title>Comparative genomics and metabolic profiling of the genus Lysobacter.</title>
        <authorList>
            <person name="de Bruijn I."/>
            <person name="Cheng X."/>
            <person name="de Jager V."/>
            <person name="Exposito R.G."/>
            <person name="Watrous J."/>
            <person name="Patel N."/>
            <person name="Postma J."/>
            <person name="Dorrestein P.C."/>
            <person name="Kobayashi D."/>
            <person name="Raaijmakers J.M."/>
        </authorList>
    </citation>
    <scope>NUCLEOTIDE SEQUENCE [LARGE SCALE GENOMIC DNA]</scope>
    <source>
        <strain evidence="19 20">76</strain>
    </source>
</reference>
<dbReference type="InterPro" id="IPR003594">
    <property type="entry name" value="HATPase_dom"/>
</dbReference>
<dbReference type="Pfam" id="PF08447">
    <property type="entry name" value="PAS_3"/>
    <property type="match status" value="1"/>
</dbReference>
<evidence type="ECO:0000256" key="13">
    <source>
        <dbReference type="PROSITE-ProRule" id="PRU00110"/>
    </source>
</evidence>
<dbReference type="InterPro" id="IPR011006">
    <property type="entry name" value="CheY-like_superfamily"/>
</dbReference>
<feature type="modified residue" description="Phosphohistidine" evidence="13">
    <location>
        <position position="1487"/>
    </location>
</feature>
<dbReference type="InterPro" id="IPR036641">
    <property type="entry name" value="HPT_dom_sf"/>
</dbReference>